<evidence type="ECO:0000259" key="1">
    <source>
        <dbReference type="Pfam" id="PF09361"/>
    </source>
</evidence>
<feature type="domain" description="Phasin" evidence="1">
    <location>
        <begin position="5"/>
        <end position="104"/>
    </location>
</feature>
<comment type="caution">
    <text evidence="2">The sequence shown here is derived from an EMBL/GenBank/DDBJ whole genome shotgun (WGS) entry which is preliminary data.</text>
</comment>
<sequence length="190" mass="19593">MITPEQFAESSKANLEALFELSQKTFDGVEKLVELNLQAVRATLGESTEHAKALLAAKDAQEVLALQSALLQPSTEKASSYGRQVYEIATSTQAEVTKLAEAQIAAAQQKLMTLVDTAAKNAPAGSENAVAIVKSAVTAANTALENVQKAAKQAVGAAEANFEAITQSATKAAEAASAAAPKVRRAPAAA</sequence>
<dbReference type="InterPro" id="IPR010127">
    <property type="entry name" value="Phasin_subfam-1"/>
</dbReference>
<organism evidence="2 3">
    <name type="scientific">Sphaerotilus hippei</name>
    <dbReference type="NCBI Taxonomy" id="744406"/>
    <lineage>
        <taxon>Bacteria</taxon>
        <taxon>Pseudomonadati</taxon>
        <taxon>Pseudomonadota</taxon>
        <taxon>Betaproteobacteria</taxon>
        <taxon>Burkholderiales</taxon>
        <taxon>Sphaerotilaceae</taxon>
        <taxon>Sphaerotilus</taxon>
    </lineage>
</organism>
<proteinExistence type="predicted"/>
<evidence type="ECO:0000313" key="3">
    <source>
        <dbReference type="Proteomes" id="UP000247811"/>
    </source>
</evidence>
<protein>
    <submittedName>
        <fullName evidence="2">Phasin family protein</fullName>
    </submittedName>
</protein>
<keyword evidence="3" id="KW-1185">Reference proteome</keyword>
<dbReference type="AlphaFoldDB" id="A0A318HBJ1"/>
<dbReference type="InterPro" id="IPR018968">
    <property type="entry name" value="Phasin"/>
</dbReference>
<gene>
    <name evidence="2" type="ORF">C7444_103183</name>
</gene>
<dbReference type="OrthoDB" id="5298576at2"/>
<name>A0A318HBJ1_9BURK</name>
<dbReference type="RefSeq" id="WP_110399658.1">
    <property type="nucleotide sequence ID" value="NZ_QJJS01000003.1"/>
</dbReference>
<reference evidence="2 3" key="1">
    <citation type="submission" date="2018-05" db="EMBL/GenBank/DDBJ databases">
        <title>Genomic Encyclopedia of Type Strains, Phase IV (KMG-IV): sequencing the most valuable type-strain genomes for metagenomic binning, comparative biology and taxonomic classification.</title>
        <authorList>
            <person name="Goeker M."/>
        </authorList>
    </citation>
    <scope>NUCLEOTIDE SEQUENCE [LARGE SCALE GENOMIC DNA]</scope>
    <source>
        <strain evidence="2 3">DSM 566</strain>
    </source>
</reference>
<accession>A0A318HBJ1</accession>
<dbReference type="NCBIfam" id="TIGR01841">
    <property type="entry name" value="phasin"/>
    <property type="match status" value="1"/>
</dbReference>
<evidence type="ECO:0000313" key="2">
    <source>
        <dbReference type="EMBL" id="PXW98089.1"/>
    </source>
</evidence>
<dbReference type="Pfam" id="PF09361">
    <property type="entry name" value="Phasin_2"/>
    <property type="match status" value="1"/>
</dbReference>
<dbReference type="Proteomes" id="UP000247811">
    <property type="component" value="Unassembled WGS sequence"/>
</dbReference>
<dbReference type="EMBL" id="QJJS01000003">
    <property type="protein sequence ID" value="PXW98089.1"/>
    <property type="molecule type" value="Genomic_DNA"/>
</dbReference>